<accession>A0AAW0XRG0</accession>
<feature type="region of interest" description="Disordered" evidence="1">
    <location>
        <begin position="824"/>
        <end position="843"/>
    </location>
</feature>
<reference evidence="2 3" key="1">
    <citation type="journal article" date="2024" name="BMC Genomics">
        <title>Genome assembly of redclaw crayfish (Cherax quadricarinatus) provides insights into its immune adaptation and hypoxia tolerance.</title>
        <authorList>
            <person name="Liu Z."/>
            <person name="Zheng J."/>
            <person name="Li H."/>
            <person name="Fang K."/>
            <person name="Wang S."/>
            <person name="He J."/>
            <person name="Zhou D."/>
            <person name="Weng S."/>
            <person name="Chi M."/>
            <person name="Gu Z."/>
            <person name="He J."/>
            <person name="Li F."/>
            <person name="Wang M."/>
        </authorList>
    </citation>
    <scope>NUCLEOTIDE SEQUENCE [LARGE SCALE GENOMIC DNA]</scope>
    <source>
        <strain evidence="2">ZL_2023a</strain>
    </source>
</reference>
<feature type="compositionally biased region" description="Polar residues" evidence="1">
    <location>
        <begin position="1127"/>
        <end position="1137"/>
    </location>
</feature>
<dbReference type="Proteomes" id="UP001445076">
    <property type="component" value="Unassembled WGS sequence"/>
</dbReference>
<feature type="compositionally biased region" description="Low complexity" evidence="1">
    <location>
        <begin position="1194"/>
        <end position="1204"/>
    </location>
</feature>
<feature type="compositionally biased region" description="Polar residues" evidence="1">
    <location>
        <begin position="1"/>
        <end position="21"/>
    </location>
</feature>
<dbReference type="EMBL" id="JARKIK010000016">
    <property type="protein sequence ID" value="KAK8746972.1"/>
    <property type="molecule type" value="Genomic_DNA"/>
</dbReference>
<feature type="compositionally biased region" description="Polar residues" evidence="1">
    <location>
        <begin position="1175"/>
        <end position="1193"/>
    </location>
</feature>
<proteinExistence type="predicted"/>
<evidence type="ECO:0000256" key="1">
    <source>
        <dbReference type="SAM" id="MobiDB-lite"/>
    </source>
</evidence>
<feature type="compositionally biased region" description="Low complexity" evidence="1">
    <location>
        <begin position="527"/>
        <end position="544"/>
    </location>
</feature>
<organism evidence="2 3">
    <name type="scientific">Cherax quadricarinatus</name>
    <name type="common">Australian red claw crayfish</name>
    <dbReference type="NCBI Taxonomy" id="27406"/>
    <lineage>
        <taxon>Eukaryota</taxon>
        <taxon>Metazoa</taxon>
        <taxon>Ecdysozoa</taxon>
        <taxon>Arthropoda</taxon>
        <taxon>Crustacea</taxon>
        <taxon>Multicrustacea</taxon>
        <taxon>Malacostraca</taxon>
        <taxon>Eumalacostraca</taxon>
        <taxon>Eucarida</taxon>
        <taxon>Decapoda</taxon>
        <taxon>Pleocyemata</taxon>
        <taxon>Astacidea</taxon>
        <taxon>Parastacoidea</taxon>
        <taxon>Parastacidae</taxon>
        <taxon>Cherax</taxon>
    </lineage>
</organism>
<feature type="region of interest" description="Disordered" evidence="1">
    <location>
        <begin position="1108"/>
        <end position="1245"/>
    </location>
</feature>
<feature type="region of interest" description="Disordered" evidence="1">
    <location>
        <begin position="451"/>
        <end position="561"/>
    </location>
</feature>
<feature type="non-terminal residue" evidence="2">
    <location>
        <position position="1"/>
    </location>
</feature>
<name>A0AAW0XRG0_CHEQU</name>
<feature type="compositionally biased region" description="Polar residues" evidence="1">
    <location>
        <begin position="451"/>
        <end position="521"/>
    </location>
</feature>
<evidence type="ECO:0000313" key="3">
    <source>
        <dbReference type="Proteomes" id="UP001445076"/>
    </source>
</evidence>
<feature type="compositionally biased region" description="Polar residues" evidence="1">
    <location>
        <begin position="545"/>
        <end position="561"/>
    </location>
</feature>
<feature type="compositionally biased region" description="Basic residues" evidence="1">
    <location>
        <begin position="1224"/>
        <end position="1237"/>
    </location>
</feature>
<protein>
    <submittedName>
        <fullName evidence="2">Uncharacterized protein</fullName>
    </submittedName>
</protein>
<evidence type="ECO:0000313" key="2">
    <source>
        <dbReference type="EMBL" id="KAK8746972.1"/>
    </source>
</evidence>
<feature type="compositionally biased region" description="Polar residues" evidence="1">
    <location>
        <begin position="1210"/>
        <end position="1223"/>
    </location>
</feature>
<feature type="region of interest" description="Disordered" evidence="1">
    <location>
        <begin position="1"/>
        <end position="25"/>
    </location>
</feature>
<sequence length="1387" mass="154847">LLTALSSEHTRPTSSDRQMTPHTLDPKQTLEALQTLLADSGKETTKYEVVENKQKDETFFEKSDLGMHSSCRNPYPCCYRSTCLYGHSGQLCTVLGNRWILAELEGAFVLVYVGLQVLGNQRYTCRILWRGENPIPLSEVPDGTRIHFDAITSPNSEILQALVIWIERKPTVCVDTNDEHSYMFIDGRGLICDLSSLSTNDRDIRVKFDDNVVNVEVCDDVIFVDGNKSKMMHLHKDNSSPVYATVFKLLQGDEAGTLKYVCTCLWTGQRPPINALPMNLEQRKTYRRKSHGLYIQSKCMYTLYCDVDSVPSISKNVGKLTFSIDGIKQWLPFTRDQLYSIVKGQSPSLTCKGNLKAHILKQEHDSEDAKWTVLMIKSHSSSLCMVDNSCGRINEKSNHKALQIAMDEINENLANIEGNFKKEVVHKNVESNELINANHTQDEKIERVKINNSNSHVRPQPKSTTSLASQVKPLTSNLNNQVTPQISSTTSLNSKVKPQTSNTTSLNNQARPQTSSTTSLDNKVRPQTSSTSSLSSQWRSQTGSTSSLCNKLRPQTSSATNLSNQQELQNYVKHGALATQPTLDCLTCSVAEVRGDMVILRAAGKFVLATKENIFFNQVKITKPIDLKSELKKFQTVGTVFYEVDRPIDIWGYTVQHVAVLAWAGKKPPDTHNIIRNWNPQNLLLKNNHNSLSPGIQGNDSTKEKIFDASCCIIEIVLDTAILVVRSKYLEGGTRKMVINISNLFIDGFPVTKKQLKSLPSDNLWHCLVQQGSLCKERDKQSEFVVTLAWQGKKPNSYSSQIKETRPCNSSNTNKICTLVKPQTKSTSNSVKPDNSITGNLTSQKKPQNTNICTLTNKVGSQPNSISKLTNKVTLPSNDNNPKVANQRELEYLTCSLVEVETAAVILRATGKFILLQNKDLFINEERVSDSRNIKSMLKKFSNIGAIIYEANISMELYGYNIKHVAVVGWAGKKPLDAENIVKTWKSKPFVLWKGKTESQSSKIHKQNAPHKDEILETSCKIIKVNQTTGILKIYSKFLENGMGEAEVSISSMYKDGQRVSREQLGQLSLYFWNCIVQKRSLCKMKKGQPEFIATLAWQGKKPTFYPVSKDKHQHSISKDNLGSGMWPQTKSTHSLTSQLRPQASSPSSLSSQGRSQTSSEVRPQISSTSSLSSQRRPQTNSTSSLYTEARPQTSSTSSLSSETRPVAGSTGNLIGESEQQASTKRKRCRSRGKKNKPLPEKNITTEITSLRESKSIYKGKITDLHPLLGQIQTERGTLYFPRDNCYLYGLRLHCVELWHVLTIGIEAEYEIGTSVWGVSRVWIGGRDQPPPATLKSLLTCWCKKFSVPGAATNILLQQADLSSPSLFPTIGNDEGMETVEIIQDPS</sequence>
<gene>
    <name evidence="2" type="ORF">OTU49_016926</name>
</gene>
<feature type="compositionally biased region" description="Low complexity" evidence="1">
    <location>
        <begin position="1138"/>
        <end position="1160"/>
    </location>
</feature>
<comment type="caution">
    <text evidence="2">The sequence shown here is derived from an EMBL/GenBank/DDBJ whole genome shotgun (WGS) entry which is preliminary data.</text>
</comment>
<keyword evidence="3" id="KW-1185">Reference proteome</keyword>